<keyword evidence="2" id="KW-1185">Reference proteome</keyword>
<dbReference type="OrthoDB" id="6601451at2759"/>
<dbReference type="Proteomes" id="UP000694846">
    <property type="component" value="Unplaced"/>
</dbReference>
<protein>
    <submittedName>
        <fullName evidence="3">Uncharacterized protein LOC112683551</fullName>
    </submittedName>
</protein>
<dbReference type="SUPFAM" id="SSF101447">
    <property type="entry name" value="Formin homology 2 domain (FH2 domain)"/>
    <property type="match status" value="1"/>
</dbReference>
<feature type="region of interest" description="Disordered" evidence="1">
    <location>
        <begin position="26"/>
        <end position="73"/>
    </location>
</feature>
<proteinExistence type="predicted"/>
<dbReference type="AlphaFoldDB" id="A0A8B8FHN2"/>
<evidence type="ECO:0000313" key="3">
    <source>
        <dbReference type="RefSeq" id="XP_025410404.1"/>
    </source>
</evidence>
<feature type="compositionally biased region" description="Pro residues" evidence="1">
    <location>
        <begin position="46"/>
        <end position="57"/>
    </location>
</feature>
<evidence type="ECO:0000313" key="2">
    <source>
        <dbReference type="Proteomes" id="UP000694846"/>
    </source>
</evidence>
<sequence length="186" mass="20940">MAATAAAAIRGGIYKVAADEVGTAFRSETRQQLPKRLVRGRERRTPGPPPPPPPPPQSSSLPTRLPAHSSADRPPVMCRALRRQHPQMAPQQKTNYANRLDSLKQVLKPCRDNNANCLRAITRSARVNLNKHWKSLENLFVAGRDHKERAQNVANERLENWENARPTANDEASDAIEKMRHLRVDR</sequence>
<gene>
    <name evidence="3" type="primary">LOC112683551</name>
</gene>
<name>A0A8B8FHN2_9HEMI</name>
<dbReference type="GeneID" id="112683551"/>
<organism evidence="2 3">
    <name type="scientific">Sipha flava</name>
    <name type="common">yellow sugarcane aphid</name>
    <dbReference type="NCBI Taxonomy" id="143950"/>
    <lineage>
        <taxon>Eukaryota</taxon>
        <taxon>Metazoa</taxon>
        <taxon>Ecdysozoa</taxon>
        <taxon>Arthropoda</taxon>
        <taxon>Hexapoda</taxon>
        <taxon>Insecta</taxon>
        <taxon>Pterygota</taxon>
        <taxon>Neoptera</taxon>
        <taxon>Paraneoptera</taxon>
        <taxon>Hemiptera</taxon>
        <taxon>Sternorrhyncha</taxon>
        <taxon>Aphidomorpha</taxon>
        <taxon>Aphidoidea</taxon>
        <taxon>Aphididae</taxon>
        <taxon>Sipha</taxon>
    </lineage>
</organism>
<evidence type="ECO:0000256" key="1">
    <source>
        <dbReference type="SAM" id="MobiDB-lite"/>
    </source>
</evidence>
<reference evidence="3" key="1">
    <citation type="submission" date="2025-08" db="UniProtKB">
        <authorList>
            <consortium name="RefSeq"/>
        </authorList>
    </citation>
    <scope>IDENTIFICATION</scope>
    <source>
        <tissue evidence="3">Whole body</tissue>
    </source>
</reference>
<dbReference type="RefSeq" id="XP_025410404.1">
    <property type="nucleotide sequence ID" value="XM_025554619.1"/>
</dbReference>
<accession>A0A8B8FHN2</accession>